<feature type="compositionally biased region" description="Low complexity" evidence="2">
    <location>
        <begin position="337"/>
        <end position="361"/>
    </location>
</feature>
<protein>
    <recommendedName>
        <fullName evidence="5">PDZ domain-containing protein</fullName>
    </recommendedName>
</protein>
<comment type="caution">
    <text evidence="3">The sequence shown here is derived from an EMBL/GenBank/DDBJ whole genome shotgun (WGS) entry which is preliminary data.</text>
</comment>
<gene>
    <name evidence="3" type="ORF">PCOR1329_LOCUS46675</name>
</gene>
<feature type="coiled-coil region" evidence="1">
    <location>
        <begin position="141"/>
        <end position="168"/>
    </location>
</feature>
<organism evidence="3 4">
    <name type="scientific">Prorocentrum cordatum</name>
    <dbReference type="NCBI Taxonomy" id="2364126"/>
    <lineage>
        <taxon>Eukaryota</taxon>
        <taxon>Sar</taxon>
        <taxon>Alveolata</taxon>
        <taxon>Dinophyceae</taxon>
        <taxon>Prorocentrales</taxon>
        <taxon>Prorocentraceae</taxon>
        <taxon>Prorocentrum</taxon>
    </lineage>
</organism>
<feature type="compositionally biased region" description="Acidic residues" evidence="2">
    <location>
        <begin position="406"/>
        <end position="424"/>
    </location>
</feature>
<feature type="compositionally biased region" description="Acidic residues" evidence="2">
    <location>
        <begin position="493"/>
        <end position="508"/>
    </location>
</feature>
<feature type="compositionally biased region" description="Acidic residues" evidence="2">
    <location>
        <begin position="450"/>
        <end position="467"/>
    </location>
</feature>
<reference evidence="3" key="1">
    <citation type="submission" date="2023-10" db="EMBL/GenBank/DDBJ databases">
        <authorList>
            <person name="Chen Y."/>
            <person name="Shah S."/>
            <person name="Dougan E. K."/>
            <person name="Thang M."/>
            <person name="Chan C."/>
        </authorList>
    </citation>
    <scope>NUCLEOTIDE SEQUENCE [LARGE SCALE GENOMIC DNA]</scope>
</reference>
<accession>A0ABN9UAA4</accession>
<evidence type="ECO:0000256" key="1">
    <source>
        <dbReference type="SAM" id="Coils"/>
    </source>
</evidence>
<dbReference type="Proteomes" id="UP001189429">
    <property type="component" value="Unassembled WGS sequence"/>
</dbReference>
<evidence type="ECO:0008006" key="5">
    <source>
        <dbReference type="Google" id="ProtNLM"/>
    </source>
</evidence>
<sequence>MLVLQVQRPRTSEIDTTRFDFQRSDLHNKLYAKEFFVELPVPENETSPTTIDRVLGWDLNLTTDWEPVSIGKIANGSVLAKWNEAHPSDMVLQGDEILHVNKRHWLHNTSQFLPHLTFNYQHRYDRYNGTFALGLRRPRRVQEAYDQAKELEEQKSKQAREREELRKQMFGKEYVVSLSVPENETSSASMGSVLGWKLNVTKDWEPVSIGKIVEGGLLAQWNEANPGDRILEGDEILHVNKRHWLHNTTLFLSHMSFNYEHRAELAANKTFTLGLRRPRRVQDAYDQALLAAQRAKEQAKADEEMHRVARKIVDAVRMWNNDFPRFRIDTSSKTGQNSTSRASAPTNSATAAEPSSPPSNSGGEQDDSDDVIGATEEEDDSATSGPAPKDSAAVGKPSPPASSADGEQDDSDDVIGATEEEDDSATSGPAPKDSAAAAKPSSPASRSGVEQDDSDDVIGATEEEDDSATSGPAPKDSAAVGKPSAPPSSSGGEQDDSDDVIGATEEEEVRGSFLQNAEPAGSESVSGMATPDEEP</sequence>
<dbReference type="EMBL" id="CAUYUJ010015615">
    <property type="protein sequence ID" value="CAK0856227.1"/>
    <property type="molecule type" value="Genomic_DNA"/>
</dbReference>
<proteinExistence type="predicted"/>
<feature type="compositionally biased region" description="Low complexity" evidence="2">
    <location>
        <begin position="427"/>
        <end position="448"/>
    </location>
</feature>
<feature type="compositionally biased region" description="Low complexity" evidence="2">
    <location>
        <begin position="477"/>
        <end position="492"/>
    </location>
</feature>
<name>A0ABN9UAA4_9DINO</name>
<evidence type="ECO:0000313" key="4">
    <source>
        <dbReference type="Proteomes" id="UP001189429"/>
    </source>
</evidence>
<feature type="compositionally biased region" description="Acidic residues" evidence="2">
    <location>
        <begin position="364"/>
        <end position="381"/>
    </location>
</feature>
<evidence type="ECO:0000256" key="2">
    <source>
        <dbReference type="SAM" id="MobiDB-lite"/>
    </source>
</evidence>
<keyword evidence="4" id="KW-1185">Reference proteome</keyword>
<keyword evidence="1" id="KW-0175">Coiled coil</keyword>
<feature type="region of interest" description="Disordered" evidence="2">
    <location>
        <begin position="326"/>
        <end position="535"/>
    </location>
</feature>
<evidence type="ECO:0000313" key="3">
    <source>
        <dbReference type="EMBL" id="CAK0856227.1"/>
    </source>
</evidence>